<name>A0A2A2DAY4_9ACTN</name>
<evidence type="ECO:0000259" key="3">
    <source>
        <dbReference type="SMART" id="SM00429"/>
    </source>
</evidence>
<feature type="domain" description="IPT/TIG" evidence="3">
    <location>
        <begin position="175"/>
        <end position="252"/>
    </location>
</feature>
<evidence type="ECO:0000313" key="4">
    <source>
        <dbReference type="EMBL" id="PAU48529.1"/>
    </source>
</evidence>
<reference evidence="4 5" key="1">
    <citation type="submission" date="2017-08" db="EMBL/GenBank/DDBJ databases">
        <title>Genome sequence of Streptomyces albireticuli NRRL B-1670.</title>
        <authorList>
            <person name="Graham D.E."/>
            <person name="Mahan K.M."/>
            <person name="Klingeman D.M."/>
            <person name="Hettich R.L."/>
            <person name="Parry R.J."/>
            <person name="Spain J.C."/>
        </authorList>
    </citation>
    <scope>NUCLEOTIDE SEQUENCE [LARGE SCALE GENOMIC DNA]</scope>
    <source>
        <strain evidence="4 5">NRRL B-1670</strain>
    </source>
</reference>
<evidence type="ECO:0000313" key="5">
    <source>
        <dbReference type="Proteomes" id="UP000218944"/>
    </source>
</evidence>
<comment type="caution">
    <text evidence="4">The sequence shown here is derived from an EMBL/GenBank/DDBJ whole genome shotgun (WGS) entry which is preliminary data.</text>
</comment>
<dbReference type="Gene3D" id="2.60.40.10">
    <property type="entry name" value="Immunoglobulins"/>
    <property type="match status" value="2"/>
</dbReference>
<dbReference type="InterPro" id="IPR014756">
    <property type="entry name" value="Ig_E-set"/>
</dbReference>
<protein>
    <recommendedName>
        <fullName evidence="3">IPT/TIG domain-containing protein</fullName>
    </recommendedName>
</protein>
<dbReference type="InterPro" id="IPR002909">
    <property type="entry name" value="IPT_dom"/>
</dbReference>
<keyword evidence="2" id="KW-0732">Signal</keyword>
<feature type="domain" description="IPT/TIG" evidence="3">
    <location>
        <begin position="261"/>
        <end position="342"/>
    </location>
</feature>
<keyword evidence="5" id="KW-1185">Reference proteome</keyword>
<feature type="chain" id="PRO_5012200730" description="IPT/TIG domain-containing protein" evidence="2">
    <location>
        <begin position="32"/>
        <end position="351"/>
    </location>
</feature>
<dbReference type="SMART" id="SM00429">
    <property type="entry name" value="IPT"/>
    <property type="match status" value="2"/>
</dbReference>
<accession>A0A2A2DAY4</accession>
<organism evidence="4 5">
    <name type="scientific">Streptomyces albireticuli</name>
    <dbReference type="NCBI Taxonomy" id="1940"/>
    <lineage>
        <taxon>Bacteria</taxon>
        <taxon>Bacillati</taxon>
        <taxon>Actinomycetota</taxon>
        <taxon>Actinomycetes</taxon>
        <taxon>Kitasatosporales</taxon>
        <taxon>Streptomycetaceae</taxon>
        <taxon>Streptomyces</taxon>
    </lineage>
</organism>
<dbReference type="Proteomes" id="UP000218944">
    <property type="component" value="Unassembled WGS sequence"/>
</dbReference>
<evidence type="ECO:0000256" key="1">
    <source>
        <dbReference type="SAM" id="MobiDB-lite"/>
    </source>
</evidence>
<dbReference type="CDD" id="cd00603">
    <property type="entry name" value="IPT_PCSR"/>
    <property type="match status" value="1"/>
</dbReference>
<gene>
    <name evidence="4" type="ORF">CK936_12835</name>
</gene>
<dbReference type="InterPro" id="IPR013783">
    <property type="entry name" value="Ig-like_fold"/>
</dbReference>
<feature type="compositionally biased region" description="Polar residues" evidence="1">
    <location>
        <begin position="39"/>
        <end position="55"/>
    </location>
</feature>
<dbReference type="AlphaFoldDB" id="A0A2A2DAY4"/>
<feature type="region of interest" description="Disordered" evidence="1">
    <location>
        <begin position="161"/>
        <end position="188"/>
    </location>
</feature>
<dbReference type="Pfam" id="PF01833">
    <property type="entry name" value="TIG"/>
    <property type="match status" value="1"/>
</dbReference>
<feature type="region of interest" description="Disordered" evidence="1">
    <location>
        <begin position="314"/>
        <end position="351"/>
    </location>
</feature>
<proteinExistence type="predicted"/>
<evidence type="ECO:0000256" key="2">
    <source>
        <dbReference type="SAM" id="SignalP"/>
    </source>
</evidence>
<dbReference type="SUPFAM" id="SSF81296">
    <property type="entry name" value="E set domains"/>
    <property type="match status" value="1"/>
</dbReference>
<feature type="region of interest" description="Disordered" evidence="1">
    <location>
        <begin position="241"/>
        <end position="277"/>
    </location>
</feature>
<dbReference type="GO" id="GO:0005975">
    <property type="term" value="P:carbohydrate metabolic process"/>
    <property type="evidence" value="ECO:0007669"/>
    <property type="project" value="UniProtKB-ARBA"/>
</dbReference>
<sequence>MTRHMRIRLAASCATAALALFALVTAPSATAAPTDPTDLSVSQAGNYPTESNRDGSFSVTWRSEGAQDITGLTRLTVELPPGITTQGALMYSTPYDYTFTETVSPDGRRLTAWYYGTMVPGRSHFMKVKVTAAGTGKPSGEIRATVANVSDLDTRNNVSTVTLGGSGGSPAIPPEPVVTGMDTRTGPGTGGTVVTITGRNLDDGFVDFGHDKATGSCTSTGCVVTTPPGWGVTPVDVATPGGGASAGDFTYGEPEPTPPPEPELSRLSTRGGPAAGGTGLQVAGKHLDRGVLMVGGKPAAHSSCGPEFCTGQSPAGTGTVDVTVDAPGGESAPGPSLTFTYDPAPGPTPAH</sequence>
<dbReference type="EMBL" id="NSJV01000240">
    <property type="protein sequence ID" value="PAU48529.1"/>
    <property type="molecule type" value="Genomic_DNA"/>
</dbReference>
<feature type="region of interest" description="Disordered" evidence="1">
    <location>
        <begin position="30"/>
        <end position="55"/>
    </location>
</feature>
<feature type="compositionally biased region" description="Low complexity" evidence="1">
    <location>
        <begin position="179"/>
        <end position="188"/>
    </location>
</feature>
<feature type="signal peptide" evidence="2">
    <location>
        <begin position="1"/>
        <end position="31"/>
    </location>
</feature>